<proteinExistence type="predicted"/>
<accession>A0A450ZLC2</accession>
<dbReference type="PANTHER" id="PTHR43581:SF2">
    <property type="entry name" value="EXCINUCLEASE ATPASE SUBUNIT"/>
    <property type="match status" value="1"/>
</dbReference>
<dbReference type="InterPro" id="IPR027417">
    <property type="entry name" value="P-loop_NTPase"/>
</dbReference>
<sequence length="482" mass="55012">MKIQIDNFGPIHRFECDLDKDLHLILGTNNIGKSYAITVVYLLLKSFIEARKKCDFSGFNFDEEDISDDMLDKRLVQQSEEEAVVMDILKGRIAEALAKEVLEQFQHYFRGTYNSINAVDNKFSREELRIDLQFDEIDISVGIVEGTFRVKELTIKSNTRLIYKKVSRNERKQILYVLMVGDKKKYIRTKLRLYAVYSLLCRKVFVETRDRISNIHYLPASRSGLYAALSAFGQIFAELAKSRAFLKSGIELPGIAVPVSDYFLELSQIDPNQKREQDDPIQRIAEDIENHILKGKVEFDKETRKLFYTPDGSGGLRLDMDATSSMVSELSPIVSFLRYIISKPARKQRALQSLEIRQEGSLPQPLLFIEEPEAHLHPENQVRLMAAFAALANAGVKVMLTTHSDFLFNKLNNLILEKRIDTAAVSAMLFKQTDKGGEAVPLAMDDLGIEDENFIDATERLYDEKVDLIDRMNRDGDDGDAE</sequence>
<dbReference type="Gene3D" id="3.40.50.300">
    <property type="entry name" value="P-loop containing nucleotide triphosphate hydrolases"/>
    <property type="match status" value="1"/>
</dbReference>
<feature type="domain" description="Endonuclease GajA/Old nuclease/RecF-like AAA" evidence="1">
    <location>
        <begin position="2"/>
        <end position="154"/>
    </location>
</feature>
<evidence type="ECO:0000313" key="2">
    <source>
        <dbReference type="EMBL" id="VFK54619.1"/>
    </source>
</evidence>
<dbReference type="EMBL" id="CAADFW010000005">
    <property type="protein sequence ID" value="VFK54619.1"/>
    <property type="molecule type" value="Genomic_DNA"/>
</dbReference>
<dbReference type="AlphaFoldDB" id="A0A450ZLC2"/>
<dbReference type="Pfam" id="PF13175">
    <property type="entry name" value="AAA_15"/>
    <property type="match status" value="2"/>
</dbReference>
<gene>
    <name evidence="2" type="ORF">BECKTC1821F_GA0114240_100572</name>
</gene>
<dbReference type="SUPFAM" id="SSF52540">
    <property type="entry name" value="P-loop containing nucleoside triphosphate hydrolases"/>
    <property type="match status" value="1"/>
</dbReference>
<organism evidence="2">
    <name type="scientific">Candidatus Kentrum sp. TC</name>
    <dbReference type="NCBI Taxonomy" id="2126339"/>
    <lineage>
        <taxon>Bacteria</taxon>
        <taxon>Pseudomonadati</taxon>
        <taxon>Pseudomonadota</taxon>
        <taxon>Gammaproteobacteria</taxon>
        <taxon>Candidatus Kentrum</taxon>
    </lineage>
</organism>
<dbReference type="PANTHER" id="PTHR43581">
    <property type="entry name" value="ATP/GTP PHOSPHATASE"/>
    <property type="match status" value="1"/>
</dbReference>
<protein>
    <submittedName>
        <fullName evidence="2">AAA ATPase domain-containing protein</fullName>
    </submittedName>
</protein>
<dbReference type="InterPro" id="IPR051396">
    <property type="entry name" value="Bact_Antivir_Def_Nuclease"/>
</dbReference>
<name>A0A450ZLC2_9GAMM</name>
<dbReference type="InterPro" id="IPR041685">
    <property type="entry name" value="AAA_GajA/Old/RecF-like"/>
</dbReference>
<feature type="domain" description="Endonuclease GajA/Old nuclease/RecF-like AAA" evidence="1">
    <location>
        <begin position="271"/>
        <end position="407"/>
    </location>
</feature>
<reference evidence="2" key="1">
    <citation type="submission" date="2019-02" db="EMBL/GenBank/DDBJ databases">
        <authorList>
            <person name="Gruber-Vodicka R. H."/>
            <person name="Seah K. B. B."/>
        </authorList>
    </citation>
    <scope>NUCLEOTIDE SEQUENCE</scope>
    <source>
        <strain evidence="2">BECK_BZ126</strain>
    </source>
</reference>
<evidence type="ECO:0000259" key="1">
    <source>
        <dbReference type="Pfam" id="PF13175"/>
    </source>
</evidence>